<dbReference type="GO" id="GO:0000724">
    <property type="term" value="P:double-strand break repair via homologous recombination"/>
    <property type="evidence" value="ECO:0007669"/>
    <property type="project" value="UniProtKB-ARBA"/>
</dbReference>
<dbReference type="FunFam" id="2.20.28.10:FF:000007">
    <property type="entry name" value="DNA helicase MCM8 isoform X1"/>
    <property type="match status" value="1"/>
</dbReference>
<dbReference type="InterPro" id="IPR027417">
    <property type="entry name" value="P-loop_NTPase"/>
</dbReference>
<evidence type="ECO:0000256" key="16">
    <source>
        <dbReference type="RuleBase" id="RU004070"/>
    </source>
</evidence>
<evidence type="ECO:0000256" key="8">
    <source>
        <dbReference type="ARBA" id="ARBA00022840"/>
    </source>
</evidence>
<evidence type="ECO:0000256" key="11">
    <source>
        <dbReference type="ARBA" id="ARBA00023242"/>
    </source>
</evidence>
<evidence type="ECO:0000256" key="10">
    <source>
        <dbReference type="ARBA" id="ARBA00023204"/>
    </source>
</evidence>
<protein>
    <recommendedName>
        <fullName evidence="15">Probable DNA helicase MCM8</fullName>
        <ecNumber evidence="3">3.6.4.12</ecNumber>
    </recommendedName>
    <alternativeName>
        <fullName evidence="13">Minichromosome maintenance 8</fullName>
    </alternativeName>
</protein>
<dbReference type="Gene3D" id="2.20.28.10">
    <property type="match status" value="1"/>
</dbReference>
<comment type="caution">
    <text evidence="18">The sequence shown here is derived from an EMBL/GenBank/DDBJ whole genome shotgun (WGS) entry which is preliminary data.</text>
</comment>
<dbReference type="Pfam" id="PF17207">
    <property type="entry name" value="MCM_OB"/>
    <property type="match status" value="1"/>
</dbReference>
<evidence type="ECO:0000256" key="3">
    <source>
        <dbReference type="ARBA" id="ARBA00012551"/>
    </source>
</evidence>
<dbReference type="PRINTS" id="PR01657">
    <property type="entry name" value="MCMFAMILY"/>
</dbReference>
<evidence type="ECO:0000256" key="12">
    <source>
        <dbReference type="ARBA" id="ARBA00023254"/>
    </source>
</evidence>
<name>A0A6A1WF97_9ROSI</name>
<evidence type="ECO:0000256" key="4">
    <source>
        <dbReference type="ARBA" id="ARBA00022741"/>
    </source>
</evidence>
<keyword evidence="6" id="KW-0378">Hydrolase</keyword>
<dbReference type="GO" id="GO:0003697">
    <property type="term" value="F:single-stranded DNA binding"/>
    <property type="evidence" value="ECO:0007669"/>
    <property type="project" value="TreeGrafter"/>
</dbReference>
<dbReference type="GO" id="GO:0005524">
    <property type="term" value="F:ATP binding"/>
    <property type="evidence" value="ECO:0007669"/>
    <property type="project" value="UniProtKB-KW"/>
</dbReference>
<evidence type="ECO:0000256" key="13">
    <source>
        <dbReference type="ARBA" id="ARBA00042306"/>
    </source>
</evidence>
<keyword evidence="10" id="KW-0234">DNA repair</keyword>
<evidence type="ECO:0000313" key="19">
    <source>
        <dbReference type="Proteomes" id="UP000516437"/>
    </source>
</evidence>
<sequence>MSMRIDCGFPEPSGFWDVLAAYFPQQLFPNIEESWLELTSALFCFFSSPPGQDLASQVKDNDGVFVLSMDFQQFRNLCDLEEFYLILEDRPRIALLCMSAAIHKVLLTKWETQKLDVGAKVNIRLHNYPETMIALKNLKAAYIDKLVSVRGTVVKVSTVRPLVVQMSFDCAKCKTEVTRTFPDGKFSPPPSCNLNGCKSKTFNPIRSTAQAIDFQKIRLQELLKSEDHEEGRVPRTVECELTQDLVDACIPGDVVTVAGIIRVINNYMDIGGGKSKSKNQGFYFLYLEAVSIKNSKSQSLHEDSGDSNSNARATELVDLFSFSPRDLEFIVKFSEEHGSDIFRQILQSICPSIYGHELVKAGITLALFGGVRKHSRDQNKVPVRGDIHVIVVGDPGLGKSQLLQAAAAVSSRGIYVCGNATKAGLTVAVVKDPMTSDYAFEAGAMVLADSGLCCIDEFDKMSSEHQALLEAMEQQCVSIAKAGLVASLSARTSVLAAANPVGGHYDRAKTVNENLKMSAALLSRFDLVFILLDKPDELLDKRVSEHIMSLHSGSGEHSPATKKLRGAEFASVSQDAVSQSTGGRDMCVSGGSLGARLRLDPKKDGDFVPLPAQLLRKYIAYARAYVFPRGWHTDNCKATRKSVRLVEARARLELREEITPQDAMDVVEIMKESLYNKYVDEHGFVDFGRSGGMSQQKEAKRFLSALNKQSELDQKDCFSISEIYSLADRIGLRVPDIDTFVDNLNSVGYLLKKGPKTYQGPFLVSSLPSVVDEVGVLAKHSAYTAFRTNQLPFSPS</sequence>
<dbReference type="OrthoDB" id="422555at2759"/>
<dbReference type="SMART" id="SM00350">
    <property type="entry name" value="MCM"/>
    <property type="match status" value="1"/>
</dbReference>
<keyword evidence="11" id="KW-0539">Nucleus</keyword>
<evidence type="ECO:0000256" key="6">
    <source>
        <dbReference type="ARBA" id="ARBA00022801"/>
    </source>
</evidence>
<keyword evidence="7 18" id="KW-0347">Helicase</keyword>
<accession>A0A6A1WF97</accession>
<dbReference type="SUPFAM" id="SSF50249">
    <property type="entry name" value="Nucleic acid-binding proteins"/>
    <property type="match status" value="1"/>
</dbReference>
<dbReference type="GO" id="GO:0042555">
    <property type="term" value="C:MCM complex"/>
    <property type="evidence" value="ECO:0007669"/>
    <property type="project" value="TreeGrafter"/>
</dbReference>
<evidence type="ECO:0000256" key="2">
    <source>
        <dbReference type="ARBA" id="ARBA00008010"/>
    </source>
</evidence>
<keyword evidence="8 16" id="KW-0067">ATP-binding</keyword>
<dbReference type="InterPro" id="IPR031327">
    <property type="entry name" value="MCM"/>
</dbReference>
<dbReference type="Gene3D" id="3.40.50.300">
    <property type="entry name" value="P-loop containing nucleotide triphosphate hydrolases"/>
    <property type="match status" value="1"/>
</dbReference>
<keyword evidence="19" id="KW-1185">Reference proteome</keyword>
<dbReference type="GO" id="GO:0005634">
    <property type="term" value="C:nucleus"/>
    <property type="evidence" value="ECO:0007669"/>
    <property type="project" value="UniProtKB-SubCell"/>
</dbReference>
<dbReference type="InterPro" id="IPR056875">
    <property type="entry name" value="MCM8/REC_WHD"/>
</dbReference>
<reference evidence="18 19" key="1">
    <citation type="journal article" date="2019" name="Plant Biotechnol. J.">
        <title>The red bayberry genome and genetic basis of sex determination.</title>
        <authorList>
            <person name="Jia H.M."/>
            <person name="Jia H.J."/>
            <person name="Cai Q.L."/>
            <person name="Wang Y."/>
            <person name="Zhao H.B."/>
            <person name="Yang W.F."/>
            <person name="Wang G.Y."/>
            <person name="Li Y.H."/>
            <person name="Zhan D.L."/>
            <person name="Shen Y.T."/>
            <person name="Niu Q.F."/>
            <person name="Chang L."/>
            <person name="Qiu J."/>
            <person name="Zhao L."/>
            <person name="Xie H.B."/>
            <person name="Fu W.Y."/>
            <person name="Jin J."/>
            <person name="Li X.W."/>
            <person name="Jiao Y."/>
            <person name="Zhou C.C."/>
            <person name="Tu T."/>
            <person name="Chai C.Y."/>
            <person name="Gao J.L."/>
            <person name="Fan L.J."/>
            <person name="van de Weg E."/>
            <person name="Wang J.Y."/>
            <person name="Gao Z.S."/>
        </authorList>
    </citation>
    <scope>NUCLEOTIDE SEQUENCE [LARGE SCALE GENOMIC DNA]</scope>
    <source>
        <tissue evidence="18">Leaves</tissue>
    </source>
</reference>
<dbReference type="PANTHER" id="PTHR11630:SF47">
    <property type="entry name" value="DNA HELICASE MCM8"/>
    <property type="match status" value="1"/>
</dbReference>
<dbReference type="AlphaFoldDB" id="A0A6A1WF97"/>
<evidence type="ECO:0000259" key="17">
    <source>
        <dbReference type="PROSITE" id="PS50051"/>
    </source>
</evidence>
<organism evidence="18 19">
    <name type="scientific">Morella rubra</name>
    <name type="common">Chinese bayberry</name>
    <dbReference type="NCBI Taxonomy" id="262757"/>
    <lineage>
        <taxon>Eukaryota</taxon>
        <taxon>Viridiplantae</taxon>
        <taxon>Streptophyta</taxon>
        <taxon>Embryophyta</taxon>
        <taxon>Tracheophyta</taxon>
        <taxon>Spermatophyta</taxon>
        <taxon>Magnoliopsida</taxon>
        <taxon>eudicotyledons</taxon>
        <taxon>Gunneridae</taxon>
        <taxon>Pentapetalae</taxon>
        <taxon>rosids</taxon>
        <taxon>fabids</taxon>
        <taxon>Fagales</taxon>
        <taxon>Myricaceae</taxon>
        <taxon>Morella</taxon>
    </lineage>
</organism>
<dbReference type="Pfam" id="PF25051">
    <property type="entry name" value="WHD_MCM8"/>
    <property type="match status" value="1"/>
</dbReference>
<dbReference type="InterPro" id="IPR012340">
    <property type="entry name" value="NA-bd_OB-fold"/>
</dbReference>
<dbReference type="InterPro" id="IPR003593">
    <property type="entry name" value="AAA+_ATPase"/>
</dbReference>
<dbReference type="CDD" id="cd22247">
    <property type="entry name" value="MCM8_WHD"/>
    <property type="match status" value="1"/>
</dbReference>
<dbReference type="InterPro" id="IPR001208">
    <property type="entry name" value="MCM_dom"/>
</dbReference>
<keyword evidence="12" id="KW-0469">Meiosis</keyword>
<comment type="catalytic activity">
    <reaction evidence="14">
        <text>ATP + H2O = ADP + phosphate + H(+)</text>
        <dbReference type="Rhea" id="RHEA:13065"/>
        <dbReference type="ChEBI" id="CHEBI:15377"/>
        <dbReference type="ChEBI" id="CHEBI:15378"/>
        <dbReference type="ChEBI" id="CHEBI:30616"/>
        <dbReference type="ChEBI" id="CHEBI:43474"/>
        <dbReference type="ChEBI" id="CHEBI:456216"/>
        <dbReference type="EC" id="3.6.4.12"/>
    </reaction>
</comment>
<evidence type="ECO:0000256" key="5">
    <source>
        <dbReference type="ARBA" id="ARBA00022763"/>
    </source>
</evidence>
<comment type="similarity">
    <text evidence="2 16">Belongs to the MCM family.</text>
</comment>
<dbReference type="Gene3D" id="2.40.50.140">
    <property type="entry name" value="Nucleic acid-binding proteins"/>
    <property type="match status" value="1"/>
</dbReference>
<evidence type="ECO:0000256" key="9">
    <source>
        <dbReference type="ARBA" id="ARBA00023125"/>
    </source>
</evidence>
<dbReference type="PROSITE" id="PS50051">
    <property type="entry name" value="MCM_2"/>
    <property type="match status" value="1"/>
</dbReference>
<dbReference type="Pfam" id="PF00493">
    <property type="entry name" value="MCM"/>
    <property type="match status" value="1"/>
</dbReference>
<dbReference type="SMART" id="SM00382">
    <property type="entry name" value="AAA"/>
    <property type="match status" value="1"/>
</dbReference>
<dbReference type="Proteomes" id="UP000516437">
    <property type="component" value="Chromosome 2"/>
</dbReference>
<dbReference type="PANTHER" id="PTHR11630">
    <property type="entry name" value="DNA REPLICATION LICENSING FACTOR MCM FAMILY MEMBER"/>
    <property type="match status" value="1"/>
</dbReference>
<evidence type="ECO:0000256" key="15">
    <source>
        <dbReference type="ARBA" id="ARBA00069556"/>
    </source>
</evidence>
<evidence type="ECO:0000313" key="18">
    <source>
        <dbReference type="EMBL" id="KAB1223891.1"/>
    </source>
</evidence>
<proteinExistence type="inferred from homology"/>
<gene>
    <name evidence="18" type="ORF">CJ030_MR2G023352</name>
</gene>
<dbReference type="InterPro" id="IPR033762">
    <property type="entry name" value="MCM_OB"/>
</dbReference>
<dbReference type="FunFam" id="3.40.50.300:FF:006125">
    <property type="entry name" value="Retrovirus-related Pol polyprotein LINE-1"/>
    <property type="match status" value="1"/>
</dbReference>
<evidence type="ECO:0000256" key="14">
    <source>
        <dbReference type="ARBA" id="ARBA00047995"/>
    </source>
</evidence>
<dbReference type="SUPFAM" id="SSF52540">
    <property type="entry name" value="P-loop containing nucleoside triphosphate hydrolases"/>
    <property type="match status" value="1"/>
</dbReference>
<dbReference type="EC" id="3.6.4.12" evidence="3"/>
<evidence type="ECO:0000256" key="7">
    <source>
        <dbReference type="ARBA" id="ARBA00022806"/>
    </source>
</evidence>
<dbReference type="EMBL" id="RXIC02000020">
    <property type="protein sequence ID" value="KAB1223891.1"/>
    <property type="molecule type" value="Genomic_DNA"/>
</dbReference>
<feature type="domain" description="MCM C-terminal AAA(+) ATPase" evidence="17">
    <location>
        <begin position="341"/>
        <end position="547"/>
    </location>
</feature>
<keyword evidence="9 16" id="KW-0238">DNA-binding</keyword>
<dbReference type="GO" id="GO:0016787">
    <property type="term" value="F:hydrolase activity"/>
    <property type="evidence" value="ECO:0007669"/>
    <property type="project" value="UniProtKB-KW"/>
</dbReference>
<comment type="subcellular location">
    <subcellularLocation>
        <location evidence="1">Nucleus</location>
    </subcellularLocation>
</comment>
<keyword evidence="4 16" id="KW-0547">Nucleotide-binding</keyword>
<keyword evidence="5" id="KW-0227">DNA damage</keyword>
<dbReference type="GO" id="GO:0017116">
    <property type="term" value="F:single-stranded DNA helicase activity"/>
    <property type="evidence" value="ECO:0007669"/>
    <property type="project" value="TreeGrafter"/>
</dbReference>
<evidence type="ECO:0000256" key="1">
    <source>
        <dbReference type="ARBA" id="ARBA00004123"/>
    </source>
</evidence>
<dbReference type="GO" id="GO:0051321">
    <property type="term" value="P:meiotic cell cycle"/>
    <property type="evidence" value="ECO:0007669"/>
    <property type="project" value="UniProtKB-KW"/>
</dbReference>